<keyword evidence="5 8" id="KW-0812">Transmembrane</keyword>
<sequence length="279" mass="29179">MKADNRRREVHSYAPCIVPPPASFPVSFDSTLLIVIAGAAVAGFVQGLSGFAFGMVAMSFWAWAIEPQLAAAMTVFGALTGQLLAAASVRRGLSWRRLWPFVAGGVAGIPLGVAVLPLLDAQWFKAVLGAFLTLWCPVMLMVRRLPHIGVGGRVADGVAGAAGGVMGGIGGFTGVIPTLWCTLRGFDKDEQRAVIQNFNLATLAMTMAAYVGKGIVTREMLPMFLVVAPAMLVPTLLGTRLYLGISEAAFRKIVLTLLTVSGVALLATSVPVLVARGAG</sequence>
<evidence type="ECO:0000313" key="10">
    <source>
        <dbReference type="Proteomes" id="UP000256805"/>
    </source>
</evidence>
<feature type="transmembrane region" description="Helical" evidence="8">
    <location>
        <begin position="123"/>
        <end position="142"/>
    </location>
</feature>
<organism evidence="9 10">
    <name type="scientific">Cupriavidus taiwanensis</name>
    <dbReference type="NCBI Taxonomy" id="164546"/>
    <lineage>
        <taxon>Bacteria</taxon>
        <taxon>Pseudomonadati</taxon>
        <taxon>Pseudomonadota</taxon>
        <taxon>Betaproteobacteria</taxon>
        <taxon>Burkholderiales</taxon>
        <taxon>Burkholderiaceae</taxon>
        <taxon>Cupriavidus</taxon>
    </lineage>
</organism>
<dbReference type="InterPro" id="IPR002781">
    <property type="entry name" value="TM_pro_TauE-like"/>
</dbReference>
<dbReference type="EMBL" id="OVTA01000035">
    <property type="protein sequence ID" value="SPR99882.1"/>
    <property type="molecule type" value="Genomic_DNA"/>
</dbReference>
<evidence type="ECO:0000313" key="9">
    <source>
        <dbReference type="EMBL" id="SPR99882.1"/>
    </source>
</evidence>
<evidence type="ECO:0000256" key="4">
    <source>
        <dbReference type="ARBA" id="ARBA00022475"/>
    </source>
</evidence>
<evidence type="ECO:0000256" key="1">
    <source>
        <dbReference type="ARBA" id="ARBA00004651"/>
    </source>
</evidence>
<feature type="transmembrane region" description="Helical" evidence="8">
    <location>
        <begin position="249"/>
        <end position="274"/>
    </location>
</feature>
<name>A0A375J5C6_9BURK</name>
<dbReference type="AlphaFoldDB" id="A0A375J5C6"/>
<feature type="transmembrane region" description="Helical" evidence="8">
    <location>
        <begin position="154"/>
        <end position="173"/>
    </location>
</feature>
<dbReference type="Proteomes" id="UP000256805">
    <property type="component" value="Unassembled WGS sequence"/>
</dbReference>
<dbReference type="PANTHER" id="PTHR30269">
    <property type="entry name" value="TRANSMEMBRANE PROTEIN YFCA"/>
    <property type="match status" value="1"/>
</dbReference>
<keyword evidence="7 8" id="KW-0472">Membrane</keyword>
<keyword evidence="6 8" id="KW-1133">Transmembrane helix</keyword>
<evidence type="ECO:0000256" key="5">
    <source>
        <dbReference type="ARBA" id="ARBA00022692"/>
    </source>
</evidence>
<dbReference type="InterPro" id="IPR052017">
    <property type="entry name" value="TSUP"/>
</dbReference>
<evidence type="ECO:0000256" key="3">
    <source>
        <dbReference type="ARBA" id="ARBA00022448"/>
    </source>
</evidence>
<evidence type="ECO:0000256" key="8">
    <source>
        <dbReference type="RuleBase" id="RU363041"/>
    </source>
</evidence>
<feature type="transmembrane region" description="Helical" evidence="8">
    <location>
        <begin position="32"/>
        <end position="63"/>
    </location>
</feature>
<evidence type="ECO:0000256" key="7">
    <source>
        <dbReference type="ARBA" id="ARBA00023136"/>
    </source>
</evidence>
<accession>A0A375J5C6</accession>
<feature type="transmembrane region" description="Helical" evidence="8">
    <location>
        <begin position="98"/>
        <end position="117"/>
    </location>
</feature>
<keyword evidence="3" id="KW-0813">Transport</keyword>
<proteinExistence type="inferred from homology"/>
<dbReference type="PANTHER" id="PTHR30269:SF37">
    <property type="entry name" value="MEMBRANE TRANSPORTER PROTEIN"/>
    <property type="match status" value="1"/>
</dbReference>
<feature type="transmembrane region" description="Helical" evidence="8">
    <location>
        <begin position="193"/>
        <end position="211"/>
    </location>
</feature>
<comment type="subcellular location">
    <subcellularLocation>
        <location evidence="1 8">Cell membrane</location>
        <topology evidence="1 8">Multi-pass membrane protein</topology>
    </subcellularLocation>
</comment>
<evidence type="ECO:0000256" key="2">
    <source>
        <dbReference type="ARBA" id="ARBA00009142"/>
    </source>
</evidence>
<feature type="transmembrane region" description="Helical" evidence="8">
    <location>
        <begin position="223"/>
        <end position="243"/>
    </location>
</feature>
<gene>
    <name evidence="9" type="ORF">CBM2634_B120092</name>
</gene>
<comment type="similarity">
    <text evidence="2 8">Belongs to the 4-toluene sulfonate uptake permease (TSUP) (TC 2.A.102) family.</text>
</comment>
<evidence type="ECO:0000256" key="6">
    <source>
        <dbReference type="ARBA" id="ARBA00022989"/>
    </source>
</evidence>
<protein>
    <recommendedName>
        <fullName evidence="8">Probable membrane transporter protein</fullName>
    </recommendedName>
</protein>
<reference evidence="9 10" key="1">
    <citation type="submission" date="2018-01" db="EMBL/GenBank/DDBJ databases">
        <authorList>
            <person name="Gaut B.S."/>
            <person name="Morton B.R."/>
            <person name="Clegg M.T."/>
            <person name="Duvall M.R."/>
        </authorList>
    </citation>
    <scope>NUCLEOTIDE SEQUENCE [LARGE SCALE GENOMIC DNA]</scope>
    <source>
        <strain evidence="9">Cupriavidus taiwanensis cmp 52</strain>
    </source>
</reference>
<dbReference type="GO" id="GO:0005886">
    <property type="term" value="C:plasma membrane"/>
    <property type="evidence" value="ECO:0007669"/>
    <property type="project" value="UniProtKB-SubCell"/>
</dbReference>
<dbReference type="Pfam" id="PF01925">
    <property type="entry name" value="TauE"/>
    <property type="match status" value="1"/>
</dbReference>
<keyword evidence="4 8" id="KW-1003">Cell membrane</keyword>
<feature type="transmembrane region" description="Helical" evidence="8">
    <location>
        <begin position="69"/>
        <end position="86"/>
    </location>
</feature>